<dbReference type="Gene3D" id="1.25.40.10">
    <property type="entry name" value="Tetratricopeptide repeat domain"/>
    <property type="match status" value="2"/>
</dbReference>
<dbReference type="VEuPathDB" id="GiardiaDB:GL50581_2155"/>
<dbReference type="GO" id="GO:0005930">
    <property type="term" value="C:axoneme"/>
    <property type="evidence" value="ECO:0007669"/>
    <property type="project" value="UniProtKB-SubCell"/>
</dbReference>
<dbReference type="EMBL" id="AHGT01000016">
    <property type="protein sequence ID" value="ESU38201.1"/>
    <property type="molecule type" value="Genomic_DNA"/>
</dbReference>
<feature type="region of interest" description="Disordered" evidence="9">
    <location>
        <begin position="323"/>
        <end position="364"/>
    </location>
</feature>
<sequence>MCLCILCVTTRPDTEVEYRVEFSDTQFCSSYVLVALISLQLVRHIQIDFKKFKIPMDLSVKQRLKLCKAEFDACFRQLQYDKALRAICHAIEITPDDVSLYLNRAQCYTQMGLTQKATEDALYVIAAEPNDHRGYRSRADALLYQGEFEFSLIDYYHCIEMRPDLVDHETGVKRCEDAVKKAILYDDKDIELILELLELGVIVEGTVSHSSTKGFSLWTPPELPEEEDVEGSQSLGNFLAPLTDENLSKDLRIQQKRKPVDNIIVQRPKTTRPKSSRLPFFDLGADKDFLRELQSFPLVKDLAAMGTEYIDQREQYWGQLAKKGYSSDHNSRRPNSVKARPKKESIPTSSERSHSAKVPDTLSYNRRRLLEATKSGSNIKKLVPYTSKAVEMAHGSPAASPKRSRSPVASQAPESSSGASGLHSQIAAAVAMSARLQMLQNAQGLSLEEAPPTDTRVSDSISNTDTDQCLFDEHIVRAGAHIKQRSSSESTRSTLDTKPPIDPYLQVTKKVNKNTHLMHNTPNHRPSTSKAASVTKKPSSASRPPKTRNRTIELSVTDKRDYIGGVAGLAAETRSSSIRSQAFSRYILNTVTAEALASKRSKVNPVTLAQEARTLETWIDGKQRDVLDAVQNGLLCDSIKLCKEVLERICKGDRVSKALQDLPRRKAQFYLYIGCTYFLLDQRQTDHSRSCLASLKNAVDYANLTKDSVLILQSVRELSKAMLNMGQAFKAIVPLKSILRHFEDIPLLEADTLLCIGRAYHDGGDYLNGLTYTHEALAIYQRLYVNEDELPIDFPGKRCKYTVFTELSPRHNYCFCLCLIGRCHLAQNDKALAKQYLEHCKSLGKLWKDSTAWHTATELLRFIY</sequence>
<comment type="caution">
    <text evidence="10">The sequence shown here is derived from an EMBL/GenBank/DDBJ whole genome shotgun (WGS) entry which is preliminary data.</text>
</comment>
<dbReference type="InterPro" id="IPR019734">
    <property type="entry name" value="TPR_rpt"/>
</dbReference>
<name>V6THH8_GIAIN</name>
<keyword evidence="2" id="KW-0963">Cytoplasm</keyword>
<dbReference type="SMART" id="SM00028">
    <property type="entry name" value="TPR"/>
    <property type="match status" value="5"/>
</dbReference>
<feature type="region of interest" description="Disordered" evidence="9">
    <location>
        <begin position="480"/>
        <end position="502"/>
    </location>
</feature>
<accession>V6THH8</accession>
<keyword evidence="6" id="KW-0966">Cell projection</keyword>
<evidence type="ECO:0000256" key="3">
    <source>
        <dbReference type="ARBA" id="ARBA00022737"/>
    </source>
</evidence>
<dbReference type="Proteomes" id="UP000018320">
    <property type="component" value="Unassembled WGS sequence"/>
</dbReference>
<evidence type="ECO:0000313" key="11">
    <source>
        <dbReference type="Proteomes" id="UP000018320"/>
    </source>
</evidence>
<keyword evidence="3" id="KW-0677">Repeat</keyword>
<evidence type="ECO:0000256" key="5">
    <source>
        <dbReference type="ARBA" id="ARBA00023212"/>
    </source>
</evidence>
<feature type="compositionally biased region" description="Polar residues" evidence="9">
    <location>
        <begin position="516"/>
        <end position="542"/>
    </location>
</feature>
<dbReference type="VEuPathDB" id="GiardiaDB:QR46_3678"/>
<dbReference type="VEuPathDB" id="GiardiaDB:DHA2_16287"/>
<evidence type="ECO:0000256" key="2">
    <source>
        <dbReference type="ARBA" id="ARBA00022490"/>
    </source>
</evidence>
<organism evidence="10 11">
    <name type="scientific">Giardia intestinalis</name>
    <name type="common">Giardia lamblia</name>
    <dbReference type="NCBI Taxonomy" id="5741"/>
    <lineage>
        <taxon>Eukaryota</taxon>
        <taxon>Metamonada</taxon>
        <taxon>Diplomonadida</taxon>
        <taxon>Hexamitidae</taxon>
        <taxon>Giardiinae</taxon>
        <taxon>Giardia</taxon>
    </lineage>
</organism>
<dbReference type="PANTHER" id="PTHR23040">
    <property type="match status" value="1"/>
</dbReference>
<evidence type="ECO:0000313" key="10">
    <source>
        <dbReference type="EMBL" id="ESU38201.1"/>
    </source>
</evidence>
<proteinExistence type="predicted"/>
<evidence type="ECO:0000256" key="6">
    <source>
        <dbReference type="ARBA" id="ARBA00023273"/>
    </source>
</evidence>
<evidence type="ECO:0000256" key="1">
    <source>
        <dbReference type="ARBA" id="ARBA00004430"/>
    </source>
</evidence>
<feature type="region of interest" description="Disordered" evidence="9">
    <location>
        <begin position="516"/>
        <end position="550"/>
    </location>
</feature>
<evidence type="ECO:0000256" key="4">
    <source>
        <dbReference type="ARBA" id="ARBA00022803"/>
    </source>
</evidence>
<gene>
    <name evidence="10" type="ORF">DHA2_16287</name>
</gene>
<evidence type="ECO:0000256" key="9">
    <source>
        <dbReference type="SAM" id="MobiDB-lite"/>
    </source>
</evidence>
<reference evidence="10 11" key="2">
    <citation type="journal article" date="2013" name="Genome Biol. Evol.">
        <title>Genome sequencing of Giardia lamblia genotypes A2 and B isolates (DH and GS) and comparative analysis with the genomes of genotypes A1 and E (WB and Pig).</title>
        <authorList>
            <person name="Adam R.D."/>
            <person name="Dahlstrom E.W."/>
            <person name="Martens C.A."/>
            <person name="Bruno D.P."/>
            <person name="Barbian K.D."/>
            <person name="Ricklefs S.M."/>
            <person name="Hernandez M.M."/>
            <person name="Narla N.P."/>
            <person name="Patel R.B."/>
            <person name="Porcella S.F."/>
            <person name="Nash T.E."/>
        </authorList>
    </citation>
    <scope>NUCLEOTIDE SEQUENCE [LARGE SCALE GENOMIC DNA]</scope>
    <source>
        <strain evidence="10 11">DH</strain>
    </source>
</reference>
<protein>
    <recommendedName>
        <fullName evidence="7">Outer dynein arm-docking complex subunit 4</fullName>
    </recommendedName>
    <alternativeName>
        <fullName evidence="8">Tetratricopeptide repeat protein 25</fullName>
    </alternativeName>
</protein>
<feature type="region of interest" description="Disordered" evidence="9">
    <location>
        <begin position="445"/>
        <end position="464"/>
    </location>
</feature>
<comment type="subcellular location">
    <subcellularLocation>
        <location evidence="1">Cytoplasm</location>
        <location evidence="1">Cytoskeleton</location>
        <location evidence="1">Cilium axoneme</location>
    </subcellularLocation>
</comment>
<dbReference type="PANTHER" id="PTHR23040:SF1">
    <property type="entry name" value="OUTER DYNEIN ARM-DOCKING COMPLEX SUBUNIT 4"/>
    <property type="match status" value="1"/>
</dbReference>
<dbReference type="AlphaFoldDB" id="V6THH8"/>
<evidence type="ECO:0000256" key="8">
    <source>
        <dbReference type="ARBA" id="ARBA00034143"/>
    </source>
</evidence>
<dbReference type="FunFam" id="1.25.40.10:FF:001122">
    <property type="entry name" value="Putative TPR repeat family protein"/>
    <property type="match status" value="1"/>
</dbReference>
<feature type="compositionally biased region" description="Polar residues" evidence="9">
    <location>
        <begin position="412"/>
        <end position="421"/>
    </location>
</feature>
<feature type="region of interest" description="Disordered" evidence="9">
    <location>
        <begin position="393"/>
        <end position="421"/>
    </location>
</feature>
<reference evidence="11" key="1">
    <citation type="submission" date="2012-02" db="EMBL/GenBank/DDBJ databases">
        <title>Genome sequencing of Giardia lamblia Genotypes A2 and B isolates (DH and GS) and comparative analysis with the genomes of Genotypes A1 and E (WB and Pig).</title>
        <authorList>
            <person name="Adam R."/>
            <person name="Dahlstrom E."/>
            <person name="Martens C."/>
            <person name="Bruno D."/>
            <person name="Barbian K."/>
            <person name="Porcella S.F."/>
            <person name="Nash T."/>
        </authorList>
    </citation>
    <scope>NUCLEOTIDE SEQUENCE</scope>
    <source>
        <strain evidence="11">DH</strain>
    </source>
</reference>
<dbReference type="InterPro" id="IPR040111">
    <property type="entry name" value="ODAD4"/>
</dbReference>
<dbReference type="VEuPathDB" id="GiardiaDB:GL50803_0016287"/>
<feature type="compositionally biased region" description="Polar residues" evidence="9">
    <location>
        <begin position="485"/>
        <end position="496"/>
    </location>
</feature>
<keyword evidence="4" id="KW-0802">TPR repeat</keyword>
<evidence type="ECO:0000256" key="7">
    <source>
        <dbReference type="ARBA" id="ARBA00034139"/>
    </source>
</evidence>
<feature type="compositionally biased region" description="Low complexity" evidence="9">
    <location>
        <begin position="396"/>
        <end position="410"/>
    </location>
</feature>
<keyword evidence="5" id="KW-0206">Cytoskeleton</keyword>
<dbReference type="InterPro" id="IPR011990">
    <property type="entry name" value="TPR-like_helical_dom_sf"/>
</dbReference>
<dbReference type="SUPFAM" id="SSF48452">
    <property type="entry name" value="TPR-like"/>
    <property type="match status" value="1"/>
</dbReference>